<reference evidence="3" key="1">
    <citation type="submission" date="2025-08" db="UniProtKB">
        <authorList>
            <consortium name="RefSeq"/>
        </authorList>
    </citation>
    <scope>IDENTIFICATION</scope>
</reference>
<dbReference type="AlphaFoldDB" id="A0A9W2ZRL5"/>
<sequence>MRSTLLLTIFAVVCVTYIQCQDCSAVNACIGNDFREKIGRKSQVADFPSVCIDYKYALDCINAVTVAGCQVAAAAAFTTLNDLTHNTCGPDGKLIGCGHDIYQCVLQAQNILLDYKNNNVMAACPVVTKFSTCANAIKANTECDAGLVASLVDAETMFKQDTLLTRCYGPCAAAIGNCTLGLTTDISGLSITQTNWTSFCRDSFTALGCMKNFTATSVCSSTSGAQFLRAQLASQNAYLKDYCDASGRPSQCVVGLSMCNTDIVSLTPQSDIKTQCAAAAKFLECTSSLPCEQELAALVQDMRNQFQTGERTTNCPTVGSCSHRLAYCQSAEDELKAIHDAMTSSVYCRIAMSASRCFEFVRNDPICYRENMIVDGFEISLVTNIVPTCGAVTGTCVERLKICDSFEYIIRSITTTTGIIIYCGLTERVIDCFERTRISGRCSEPKTSFENRIISLWQGKERMSVVSGMGGIRAYISDTRVMNYIISNE</sequence>
<dbReference type="OMA" id="TECERHI"/>
<dbReference type="GeneID" id="106051810"/>
<gene>
    <name evidence="3" type="primary">LOC106051810</name>
</gene>
<feature type="chain" id="PRO_5040992420" evidence="1">
    <location>
        <begin position="21"/>
        <end position="489"/>
    </location>
</feature>
<dbReference type="OrthoDB" id="6048034at2759"/>
<keyword evidence="2" id="KW-1185">Reference proteome</keyword>
<dbReference type="RefSeq" id="XP_055877625.1">
    <property type="nucleotide sequence ID" value="XM_056021650.1"/>
</dbReference>
<keyword evidence="1" id="KW-0732">Signal</keyword>
<accession>A0A9W2ZRL5</accession>
<organism evidence="2 3">
    <name type="scientific">Biomphalaria glabrata</name>
    <name type="common">Bloodfluke planorb</name>
    <name type="synonym">Freshwater snail</name>
    <dbReference type="NCBI Taxonomy" id="6526"/>
    <lineage>
        <taxon>Eukaryota</taxon>
        <taxon>Metazoa</taxon>
        <taxon>Spiralia</taxon>
        <taxon>Lophotrochozoa</taxon>
        <taxon>Mollusca</taxon>
        <taxon>Gastropoda</taxon>
        <taxon>Heterobranchia</taxon>
        <taxon>Euthyneura</taxon>
        <taxon>Panpulmonata</taxon>
        <taxon>Hygrophila</taxon>
        <taxon>Lymnaeoidea</taxon>
        <taxon>Planorbidae</taxon>
        <taxon>Biomphalaria</taxon>
    </lineage>
</organism>
<proteinExistence type="predicted"/>
<evidence type="ECO:0000313" key="3">
    <source>
        <dbReference type="RefSeq" id="XP_055877625.1"/>
    </source>
</evidence>
<protein>
    <submittedName>
        <fullName evidence="3">Uncharacterized protein LOC106051810</fullName>
    </submittedName>
</protein>
<name>A0A9W2ZRL5_BIOGL</name>
<dbReference type="Proteomes" id="UP001165740">
    <property type="component" value="Chromosome 2"/>
</dbReference>
<evidence type="ECO:0000313" key="2">
    <source>
        <dbReference type="Proteomes" id="UP001165740"/>
    </source>
</evidence>
<evidence type="ECO:0000256" key="1">
    <source>
        <dbReference type="SAM" id="SignalP"/>
    </source>
</evidence>
<feature type="signal peptide" evidence="1">
    <location>
        <begin position="1"/>
        <end position="20"/>
    </location>
</feature>